<name>A0ABV0PPU5_9TELE</name>
<accession>A0ABV0PPU5</accession>
<feature type="compositionally biased region" description="Polar residues" evidence="1">
    <location>
        <begin position="65"/>
        <end position="74"/>
    </location>
</feature>
<keyword evidence="3" id="KW-1185">Reference proteome</keyword>
<sequence length="74" mass="8405">LEVDIYSQLICMSVNSLLSFWFAGVRLHQSREGSSPLTPMMRALIELEETKATETRAPCKHHIHTSSQGSSRRF</sequence>
<organism evidence="2 3">
    <name type="scientific">Goodea atripinnis</name>
    <dbReference type="NCBI Taxonomy" id="208336"/>
    <lineage>
        <taxon>Eukaryota</taxon>
        <taxon>Metazoa</taxon>
        <taxon>Chordata</taxon>
        <taxon>Craniata</taxon>
        <taxon>Vertebrata</taxon>
        <taxon>Euteleostomi</taxon>
        <taxon>Actinopterygii</taxon>
        <taxon>Neopterygii</taxon>
        <taxon>Teleostei</taxon>
        <taxon>Neoteleostei</taxon>
        <taxon>Acanthomorphata</taxon>
        <taxon>Ovalentaria</taxon>
        <taxon>Atherinomorphae</taxon>
        <taxon>Cyprinodontiformes</taxon>
        <taxon>Goodeidae</taxon>
        <taxon>Goodea</taxon>
    </lineage>
</organism>
<protein>
    <submittedName>
        <fullName evidence="2">Uncharacterized protein</fullName>
    </submittedName>
</protein>
<gene>
    <name evidence="2" type="ORF">GOODEAATRI_017359</name>
</gene>
<dbReference type="Proteomes" id="UP001476798">
    <property type="component" value="Unassembled WGS sequence"/>
</dbReference>
<evidence type="ECO:0000256" key="1">
    <source>
        <dbReference type="SAM" id="MobiDB-lite"/>
    </source>
</evidence>
<evidence type="ECO:0000313" key="2">
    <source>
        <dbReference type="EMBL" id="MEQ2185352.1"/>
    </source>
</evidence>
<feature type="region of interest" description="Disordered" evidence="1">
    <location>
        <begin position="53"/>
        <end position="74"/>
    </location>
</feature>
<proteinExistence type="predicted"/>
<dbReference type="EMBL" id="JAHRIO010081371">
    <property type="protein sequence ID" value="MEQ2185352.1"/>
    <property type="molecule type" value="Genomic_DNA"/>
</dbReference>
<comment type="caution">
    <text evidence="2">The sequence shown here is derived from an EMBL/GenBank/DDBJ whole genome shotgun (WGS) entry which is preliminary data.</text>
</comment>
<reference evidence="2 3" key="1">
    <citation type="submission" date="2021-06" db="EMBL/GenBank/DDBJ databases">
        <authorList>
            <person name="Palmer J.M."/>
        </authorList>
    </citation>
    <scope>NUCLEOTIDE SEQUENCE [LARGE SCALE GENOMIC DNA]</scope>
    <source>
        <strain evidence="2 3">GA_2019</strain>
        <tissue evidence="2">Muscle</tissue>
    </source>
</reference>
<feature type="non-terminal residue" evidence="2">
    <location>
        <position position="1"/>
    </location>
</feature>
<evidence type="ECO:0000313" key="3">
    <source>
        <dbReference type="Proteomes" id="UP001476798"/>
    </source>
</evidence>